<feature type="coiled-coil region" evidence="1">
    <location>
        <begin position="173"/>
        <end position="200"/>
    </location>
</feature>
<dbReference type="AlphaFoldDB" id="A0A653BSM2"/>
<feature type="compositionally biased region" description="Acidic residues" evidence="2">
    <location>
        <begin position="275"/>
        <end position="284"/>
    </location>
</feature>
<dbReference type="InterPro" id="IPR040115">
    <property type="entry name" value="Lnp"/>
</dbReference>
<evidence type="ECO:0000313" key="4">
    <source>
        <dbReference type="EMBL" id="VEN38579.1"/>
    </source>
</evidence>
<feature type="transmembrane region" description="Helical" evidence="3">
    <location>
        <begin position="117"/>
        <end position="135"/>
    </location>
</feature>
<keyword evidence="3" id="KW-0472">Membrane</keyword>
<evidence type="ECO:0000256" key="3">
    <source>
        <dbReference type="SAM" id="Phobius"/>
    </source>
</evidence>
<evidence type="ECO:0000256" key="2">
    <source>
        <dbReference type="SAM" id="MobiDB-lite"/>
    </source>
</evidence>
<gene>
    <name evidence="4" type="ORF">CALMAC_LOCUS3427</name>
</gene>
<feature type="transmembrane region" description="Helical" evidence="3">
    <location>
        <begin position="147"/>
        <end position="169"/>
    </location>
</feature>
<accession>A0A653BSM2</accession>
<evidence type="ECO:0000313" key="5">
    <source>
        <dbReference type="Proteomes" id="UP000410492"/>
    </source>
</evidence>
<protein>
    <recommendedName>
        <fullName evidence="6">Endoplasmic reticulum junction formation protein lunapark</fullName>
    </recommendedName>
</protein>
<dbReference type="PANTHER" id="PTHR22166:SF12">
    <property type="entry name" value="ENDOPLASMIC RETICULUM JUNCTION FORMATION PROTEIN LUNAPARK"/>
    <property type="match status" value="1"/>
</dbReference>
<keyword evidence="3" id="KW-0812">Transmembrane</keyword>
<sequence length="397" mass="46415">MKNVEPDHCESSSVVLICCLKLYSDILEHKYMSFNSNVFQQHLAIVFVMFVRTNQRLPDVLTFAYTVSFSKLLLKRVLEAWSKKTYEVLEKLENQITSIEEFSKTTELTRRRTIGRFIIYAIAIYLLVALMFYLYHDKIEPNKKLLYAAPLGIMPVIIFYIRKILTWYYSRKLRKNEMKLKKLREEKKKILDNVKETETYKVAKQILDKFGTETSALVPRRHVEAGLAFKEEFEYFSYNCRYCKYFNPARKQHLSNPRMDRSPNSMITSKSDMSESSDDSEDLSTETSKDLSKGSHVGKRQERISDAERLSDQERIIDKEGTSDAEKNSDFDRLSELDVKEQKNGDIPNVEESTADLKANEYIGEEEKMEVEEGRIENSEDRENNTVPQSPEPLIEL</sequence>
<proteinExistence type="predicted"/>
<evidence type="ECO:0000256" key="1">
    <source>
        <dbReference type="SAM" id="Coils"/>
    </source>
</evidence>
<reference evidence="4 5" key="1">
    <citation type="submission" date="2019-01" db="EMBL/GenBank/DDBJ databases">
        <authorList>
            <person name="Sayadi A."/>
        </authorList>
    </citation>
    <scope>NUCLEOTIDE SEQUENCE [LARGE SCALE GENOMIC DNA]</scope>
</reference>
<keyword evidence="5" id="KW-1185">Reference proteome</keyword>
<dbReference type="EMBL" id="CAACVG010004681">
    <property type="protein sequence ID" value="VEN38579.1"/>
    <property type="molecule type" value="Genomic_DNA"/>
</dbReference>
<feature type="compositionally biased region" description="Basic and acidic residues" evidence="2">
    <location>
        <begin position="371"/>
        <end position="384"/>
    </location>
</feature>
<evidence type="ECO:0008006" key="6">
    <source>
        <dbReference type="Google" id="ProtNLM"/>
    </source>
</evidence>
<dbReference type="PANTHER" id="PTHR22166">
    <property type="entry name" value="ENDOPLASMIC RETICULUM JUNCTION FORMATION PROTEIN LUNAPARK"/>
    <property type="match status" value="1"/>
</dbReference>
<dbReference type="Proteomes" id="UP000410492">
    <property type="component" value="Unassembled WGS sequence"/>
</dbReference>
<keyword evidence="1" id="KW-0175">Coiled coil</keyword>
<name>A0A653BSM2_CALMS</name>
<dbReference type="OrthoDB" id="3169036at2759"/>
<dbReference type="GO" id="GO:0071786">
    <property type="term" value="P:endoplasmic reticulum tubular network organization"/>
    <property type="evidence" value="ECO:0007669"/>
    <property type="project" value="InterPro"/>
</dbReference>
<dbReference type="GO" id="GO:0071782">
    <property type="term" value="C:endoplasmic reticulum tubular network"/>
    <property type="evidence" value="ECO:0007669"/>
    <property type="project" value="TreeGrafter"/>
</dbReference>
<feature type="compositionally biased region" description="Basic and acidic residues" evidence="2">
    <location>
        <begin position="287"/>
        <end position="344"/>
    </location>
</feature>
<keyword evidence="3" id="KW-1133">Transmembrane helix</keyword>
<feature type="region of interest" description="Disordered" evidence="2">
    <location>
        <begin position="253"/>
        <end position="397"/>
    </location>
</feature>
<organism evidence="4 5">
    <name type="scientific">Callosobruchus maculatus</name>
    <name type="common">Southern cowpea weevil</name>
    <name type="synonym">Pulse bruchid</name>
    <dbReference type="NCBI Taxonomy" id="64391"/>
    <lineage>
        <taxon>Eukaryota</taxon>
        <taxon>Metazoa</taxon>
        <taxon>Ecdysozoa</taxon>
        <taxon>Arthropoda</taxon>
        <taxon>Hexapoda</taxon>
        <taxon>Insecta</taxon>
        <taxon>Pterygota</taxon>
        <taxon>Neoptera</taxon>
        <taxon>Endopterygota</taxon>
        <taxon>Coleoptera</taxon>
        <taxon>Polyphaga</taxon>
        <taxon>Cucujiformia</taxon>
        <taxon>Chrysomeloidea</taxon>
        <taxon>Chrysomelidae</taxon>
        <taxon>Bruchinae</taxon>
        <taxon>Bruchini</taxon>
        <taxon>Callosobruchus</taxon>
    </lineage>
</organism>